<comment type="subunit">
    <text evidence="4">Homooligomer.</text>
</comment>
<keyword evidence="11" id="KW-1185">Reference proteome</keyword>
<feature type="transmembrane region" description="Helical" evidence="8">
    <location>
        <begin position="104"/>
        <end position="123"/>
    </location>
</feature>
<dbReference type="PANTHER" id="PTHR11132">
    <property type="entry name" value="SOLUTE CARRIER FAMILY 35"/>
    <property type="match status" value="1"/>
</dbReference>
<feature type="transmembrane region" description="Helical" evidence="8">
    <location>
        <begin position="187"/>
        <end position="206"/>
    </location>
</feature>
<comment type="similarity">
    <text evidence="3">Belongs to the TPT transporter family. SLC35D subfamily.</text>
</comment>
<organism evidence="10 11">
    <name type="scientific">Exophiala spinifera</name>
    <dbReference type="NCBI Taxonomy" id="91928"/>
    <lineage>
        <taxon>Eukaryota</taxon>
        <taxon>Fungi</taxon>
        <taxon>Dikarya</taxon>
        <taxon>Ascomycota</taxon>
        <taxon>Pezizomycotina</taxon>
        <taxon>Eurotiomycetes</taxon>
        <taxon>Chaetothyriomycetidae</taxon>
        <taxon>Chaetothyriales</taxon>
        <taxon>Herpotrichiellaceae</taxon>
        <taxon>Exophiala</taxon>
    </lineage>
</organism>
<evidence type="ECO:0000313" key="11">
    <source>
        <dbReference type="Proteomes" id="UP000053328"/>
    </source>
</evidence>
<dbReference type="Proteomes" id="UP000053328">
    <property type="component" value="Unassembled WGS sequence"/>
</dbReference>
<evidence type="ECO:0000256" key="6">
    <source>
        <dbReference type="ARBA" id="ARBA00022989"/>
    </source>
</evidence>
<reference evidence="10 11" key="1">
    <citation type="submission" date="2015-01" db="EMBL/GenBank/DDBJ databases">
        <title>The Genome Sequence of Exophiala spinifera CBS89968.</title>
        <authorList>
            <consortium name="The Broad Institute Genomics Platform"/>
            <person name="Cuomo C."/>
            <person name="de Hoog S."/>
            <person name="Gorbushina A."/>
            <person name="Stielow B."/>
            <person name="Teixiera M."/>
            <person name="Abouelleil A."/>
            <person name="Chapman S.B."/>
            <person name="Priest M."/>
            <person name="Young S.K."/>
            <person name="Wortman J."/>
            <person name="Nusbaum C."/>
            <person name="Birren B."/>
        </authorList>
    </citation>
    <scope>NUCLEOTIDE SEQUENCE [LARGE SCALE GENOMIC DNA]</scope>
    <source>
        <strain evidence="10 11">CBS 89968</strain>
    </source>
</reference>
<evidence type="ECO:0000256" key="5">
    <source>
        <dbReference type="ARBA" id="ARBA00022692"/>
    </source>
</evidence>
<dbReference type="EMBL" id="KN847498">
    <property type="protein sequence ID" value="KIW12246.1"/>
    <property type="molecule type" value="Genomic_DNA"/>
</dbReference>
<comment type="function">
    <text evidence="1">Involved in the import of GDP-mannose from the cytoplasm into the Golgi lumen.</text>
</comment>
<feature type="transmembrane region" description="Helical" evidence="8">
    <location>
        <begin position="135"/>
        <end position="154"/>
    </location>
</feature>
<protein>
    <recommendedName>
        <fullName evidence="9">Sugar phosphate transporter domain-containing protein</fullName>
    </recommendedName>
</protein>
<keyword evidence="6 8" id="KW-1133">Transmembrane helix</keyword>
<proteinExistence type="inferred from homology"/>
<keyword evidence="5 8" id="KW-0812">Transmembrane</keyword>
<feature type="transmembrane region" description="Helical" evidence="8">
    <location>
        <begin position="212"/>
        <end position="234"/>
    </location>
</feature>
<dbReference type="AlphaFoldDB" id="A0A0D1YBE0"/>
<dbReference type="InterPro" id="IPR050186">
    <property type="entry name" value="TPT_transporter"/>
</dbReference>
<dbReference type="InterPro" id="IPR004853">
    <property type="entry name" value="Sugar_P_trans_dom"/>
</dbReference>
<dbReference type="VEuPathDB" id="FungiDB:PV08_09522"/>
<dbReference type="GeneID" id="27336605"/>
<feature type="transmembrane region" description="Helical" evidence="8">
    <location>
        <begin position="74"/>
        <end position="92"/>
    </location>
</feature>
<dbReference type="HOGENOM" id="CLU_048347_3_1_1"/>
<evidence type="ECO:0000256" key="7">
    <source>
        <dbReference type="ARBA" id="ARBA00023136"/>
    </source>
</evidence>
<feature type="transmembrane region" description="Helical" evidence="8">
    <location>
        <begin position="246"/>
        <end position="266"/>
    </location>
</feature>
<accession>A0A0D1YBE0</accession>
<comment type="subcellular location">
    <subcellularLocation>
        <location evidence="2">Endoplasmic reticulum membrane</location>
        <topology evidence="2">Multi-pass membrane protein</topology>
    </subcellularLocation>
</comment>
<evidence type="ECO:0000256" key="2">
    <source>
        <dbReference type="ARBA" id="ARBA00004477"/>
    </source>
</evidence>
<dbReference type="GO" id="GO:0005789">
    <property type="term" value="C:endoplasmic reticulum membrane"/>
    <property type="evidence" value="ECO:0007669"/>
    <property type="project" value="UniProtKB-SubCell"/>
</dbReference>
<dbReference type="OrthoDB" id="5547497at2759"/>
<name>A0A0D1YBE0_9EURO</name>
<evidence type="ECO:0000256" key="1">
    <source>
        <dbReference type="ARBA" id="ARBA00003420"/>
    </source>
</evidence>
<feature type="transmembrane region" description="Helical" evidence="8">
    <location>
        <begin position="331"/>
        <end position="350"/>
    </location>
</feature>
<evidence type="ECO:0000259" key="9">
    <source>
        <dbReference type="Pfam" id="PF03151"/>
    </source>
</evidence>
<sequence length="355" mass="38239">MSSTSSSPTLPGNSPALVMGHKDEEAGLISLDNLQPLDKTAAQFSEKPMWLDETGAETTPHIPIRQALVDYSCVFLNVASTIAIVFVNKIVLSDEQLRHCQISIAAYHFFISFVVLYVAGRLLKMFPVVFLPFKQVFSVAAFFAGFLILGNLSLTFNSVSFYQLAKIMTTPTVVLLNYVLLGKTVSAATLISIATLCFGVGLITSASIFSNVLGTCIAVAAFTITALYQIWIGKKLVDLKVSPPQLLLNQAPVACGLLLLLCGFVDKAPVVQELNMRSINALVVSGFIAALLNVSQFLVIGRTSALTFNVISQLKTLAIVGLSWYHENRALSMVDLIGVVMTLGSAYAYATVSKK</sequence>
<dbReference type="RefSeq" id="XP_016232462.1">
    <property type="nucleotide sequence ID" value="XM_016383839.1"/>
</dbReference>
<gene>
    <name evidence="10" type="ORF">PV08_09522</name>
</gene>
<evidence type="ECO:0000313" key="10">
    <source>
        <dbReference type="EMBL" id="KIW12246.1"/>
    </source>
</evidence>
<dbReference type="Pfam" id="PF03151">
    <property type="entry name" value="TPT"/>
    <property type="match status" value="1"/>
</dbReference>
<keyword evidence="7 8" id="KW-0472">Membrane</keyword>
<feature type="transmembrane region" description="Helical" evidence="8">
    <location>
        <begin position="278"/>
        <end position="299"/>
    </location>
</feature>
<evidence type="ECO:0000256" key="4">
    <source>
        <dbReference type="ARBA" id="ARBA00011182"/>
    </source>
</evidence>
<feature type="domain" description="Sugar phosphate transporter" evidence="9">
    <location>
        <begin position="82"/>
        <end position="349"/>
    </location>
</feature>
<evidence type="ECO:0000256" key="8">
    <source>
        <dbReference type="SAM" id="Phobius"/>
    </source>
</evidence>
<evidence type="ECO:0000256" key="3">
    <source>
        <dbReference type="ARBA" id="ARBA00010425"/>
    </source>
</evidence>